<dbReference type="Pfam" id="PF00210">
    <property type="entry name" value="Ferritin"/>
    <property type="match status" value="1"/>
</dbReference>
<dbReference type="GO" id="GO:0006879">
    <property type="term" value="P:intracellular iron ion homeostasis"/>
    <property type="evidence" value="ECO:0007669"/>
    <property type="project" value="UniProtKB-KW"/>
</dbReference>
<dbReference type="InterPro" id="IPR009078">
    <property type="entry name" value="Ferritin-like_SF"/>
</dbReference>
<dbReference type="AlphaFoldDB" id="A0A482VYB2"/>
<feature type="binding site" evidence="5">
    <location>
        <position position="93"/>
    </location>
    <ligand>
        <name>Fe cation</name>
        <dbReference type="ChEBI" id="CHEBI:24875"/>
        <label>1</label>
    </ligand>
</feature>
<dbReference type="GO" id="GO:0006826">
    <property type="term" value="P:iron ion transport"/>
    <property type="evidence" value="ECO:0007669"/>
    <property type="project" value="InterPro"/>
</dbReference>
<dbReference type="GO" id="GO:0005737">
    <property type="term" value="C:cytoplasm"/>
    <property type="evidence" value="ECO:0007669"/>
    <property type="project" value="TreeGrafter"/>
</dbReference>
<dbReference type="CDD" id="cd01056">
    <property type="entry name" value="Euk_Ferritin"/>
    <property type="match status" value="1"/>
</dbReference>
<evidence type="ECO:0000256" key="3">
    <source>
        <dbReference type="ARBA" id="ARBA00022723"/>
    </source>
</evidence>
<dbReference type="GO" id="GO:0008198">
    <property type="term" value="F:ferrous iron binding"/>
    <property type="evidence" value="ECO:0007669"/>
    <property type="project" value="TreeGrafter"/>
</dbReference>
<evidence type="ECO:0000313" key="9">
    <source>
        <dbReference type="Proteomes" id="UP000292052"/>
    </source>
</evidence>
<dbReference type="Gene3D" id="1.20.1260.10">
    <property type="match status" value="1"/>
</dbReference>
<keyword evidence="2 6" id="KW-0409">Iron storage</keyword>
<dbReference type="OrthoDB" id="6363126at2759"/>
<evidence type="ECO:0000256" key="1">
    <source>
        <dbReference type="ARBA" id="ARBA00007513"/>
    </source>
</evidence>
<dbReference type="EMBL" id="QDEB01052649">
    <property type="protein sequence ID" value="RZC37449.1"/>
    <property type="molecule type" value="Genomic_DNA"/>
</dbReference>
<dbReference type="InterPro" id="IPR012347">
    <property type="entry name" value="Ferritin-like"/>
</dbReference>
<evidence type="ECO:0000256" key="6">
    <source>
        <dbReference type="RuleBase" id="RU361145"/>
    </source>
</evidence>
<organism evidence="8 9">
    <name type="scientific">Asbolus verrucosus</name>
    <name type="common">Desert ironclad beetle</name>
    <dbReference type="NCBI Taxonomy" id="1661398"/>
    <lineage>
        <taxon>Eukaryota</taxon>
        <taxon>Metazoa</taxon>
        <taxon>Ecdysozoa</taxon>
        <taxon>Arthropoda</taxon>
        <taxon>Hexapoda</taxon>
        <taxon>Insecta</taxon>
        <taxon>Pterygota</taxon>
        <taxon>Neoptera</taxon>
        <taxon>Endopterygota</taxon>
        <taxon>Coleoptera</taxon>
        <taxon>Polyphaga</taxon>
        <taxon>Cucujiformia</taxon>
        <taxon>Tenebrionidae</taxon>
        <taxon>Pimeliinae</taxon>
        <taxon>Asbolus</taxon>
    </lineage>
</organism>
<dbReference type="InterPro" id="IPR008331">
    <property type="entry name" value="Ferritin_DPS_dom"/>
</dbReference>
<sequence>MKHLVDYANSHIVRSFDYLLMSTHYGNYQKNRAGFEKLFRGLSDSKWDEAIDIIKHVTKRGGTMKFEHPKSLKASTTHEFQEIQSVAKALDMEKELALKGFDVHREASQRSNNKHDPEISSYIEKEFVHGHAHTIRKLAGYVSDLNSMLRESDRALSLFLFDEYLQKE</sequence>
<dbReference type="STRING" id="1661398.A0A482VYB2"/>
<evidence type="ECO:0000256" key="5">
    <source>
        <dbReference type="PIRSR" id="PIRSR601519-1"/>
    </source>
</evidence>
<dbReference type="SUPFAM" id="SSF47240">
    <property type="entry name" value="Ferritin-like"/>
    <property type="match status" value="1"/>
</dbReference>
<name>A0A482VYB2_ASBVE</name>
<evidence type="ECO:0000259" key="7">
    <source>
        <dbReference type="PROSITE" id="PS50905"/>
    </source>
</evidence>
<comment type="caution">
    <text evidence="8">The sequence shown here is derived from an EMBL/GenBank/DDBJ whole genome shotgun (WGS) entry which is preliminary data.</text>
</comment>
<dbReference type="PANTHER" id="PTHR11431">
    <property type="entry name" value="FERRITIN"/>
    <property type="match status" value="1"/>
</dbReference>
<accession>A0A482VYB2</accession>
<protein>
    <recommendedName>
        <fullName evidence="6">Ferritin</fullName>
    </recommendedName>
</protein>
<keyword evidence="3 5" id="KW-0479">Metal-binding</keyword>
<evidence type="ECO:0000256" key="2">
    <source>
        <dbReference type="ARBA" id="ARBA00022434"/>
    </source>
</evidence>
<reference evidence="8 9" key="1">
    <citation type="submission" date="2017-03" db="EMBL/GenBank/DDBJ databases">
        <title>Genome of the blue death feigning beetle - Asbolus verrucosus.</title>
        <authorList>
            <person name="Rider S.D."/>
        </authorList>
    </citation>
    <scope>NUCLEOTIDE SEQUENCE [LARGE SCALE GENOMIC DNA]</scope>
    <source>
        <strain evidence="8">Butters</strain>
        <tissue evidence="8">Head and leg muscle</tissue>
    </source>
</reference>
<dbReference type="PROSITE" id="PS50905">
    <property type="entry name" value="FERRITIN_LIKE"/>
    <property type="match status" value="1"/>
</dbReference>
<feature type="domain" description="Ferritin-like diiron" evidence="7">
    <location>
        <begin position="1"/>
        <end position="149"/>
    </location>
</feature>
<comment type="function">
    <text evidence="6">Stores iron in a soluble, non-toxic, readily available form. Important for iron homeostasis. Iron is taken up in the ferrous form and deposited as ferric hydroxides after oxidation.</text>
</comment>
<keyword evidence="4 5" id="KW-0408">Iron</keyword>
<dbReference type="InterPro" id="IPR001519">
    <property type="entry name" value="Ferritin"/>
</dbReference>
<comment type="similarity">
    <text evidence="1 6">Belongs to the ferritin family.</text>
</comment>
<evidence type="ECO:0000313" key="8">
    <source>
        <dbReference type="EMBL" id="RZC37449.1"/>
    </source>
</evidence>
<dbReference type="GO" id="GO:0008199">
    <property type="term" value="F:ferric iron binding"/>
    <property type="evidence" value="ECO:0007669"/>
    <property type="project" value="InterPro"/>
</dbReference>
<evidence type="ECO:0000256" key="4">
    <source>
        <dbReference type="ARBA" id="ARBA00023004"/>
    </source>
</evidence>
<keyword evidence="9" id="KW-1185">Reference proteome</keyword>
<dbReference type="PANTHER" id="PTHR11431:SF51">
    <property type="entry name" value="FERRITIN"/>
    <property type="match status" value="1"/>
</dbReference>
<proteinExistence type="inferred from homology"/>
<dbReference type="Proteomes" id="UP000292052">
    <property type="component" value="Unassembled WGS sequence"/>
</dbReference>
<gene>
    <name evidence="8" type="ORF">BDFB_003253</name>
</gene>
<dbReference type="InterPro" id="IPR009040">
    <property type="entry name" value="Ferritin-like_diiron"/>
</dbReference>